<protein>
    <recommendedName>
        <fullName evidence="1">Thioredoxin domain-containing protein</fullName>
    </recommendedName>
</protein>
<proteinExistence type="predicted"/>
<feature type="domain" description="Thioredoxin" evidence="1">
    <location>
        <begin position="1"/>
        <end position="74"/>
    </location>
</feature>
<dbReference type="InParanoid" id="A0A0C3B0A5"/>
<organism evidence="2 3">
    <name type="scientific">Piloderma croceum (strain F 1598)</name>
    <dbReference type="NCBI Taxonomy" id="765440"/>
    <lineage>
        <taxon>Eukaryota</taxon>
        <taxon>Fungi</taxon>
        <taxon>Dikarya</taxon>
        <taxon>Basidiomycota</taxon>
        <taxon>Agaricomycotina</taxon>
        <taxon>Agaricomycetes</taxon>
        <taxon>Agaricomycetidae</taxon>
        <taxon>Atheliales</taxon>
        <taxon>Atheliaceae</taxon>
        <taxon>Piloderma</taxon>
    </lineage>
</organism>
<evidence type="ECO:0000313" key="3">
    <source>
        <dbReference type="Proteomes" id="UP000054166"/>
    </source>
</evidence>
<dbReference type="HOGENOM" id="CLU_090389_22_1_1"/>
<dbReference type="InterPro" id="IPR036249">
    <property type="entry name" value="Thioredoxin-like_sf"/>
</dbReference>
<dbReference type="AlphaFoldDB" id="A0A0C3B0A5"/>
<evidence type="ECO:0000313" key="2">
    <source>
        <dbReference type="EMBL" id="KIM79668.1"/>
    </source>
</evidence>
<accession>A0A0C3B0A5</accession>
<dbReference type="Pfam" id="PF00085">
    <property type="entry name" value="Thioredoxin"/>
    <property type="match status" value="1"/>
</dbReference>
<name>A0A0C3B0A5_PILCF</name>
<dbReference type="OrthoDB" id="2121326at2759"/>
<dbReference type="PANTHER" id="PTHR45663">
    <property type="entry name" value="GEO12009P1"/>
    <property type="match status" value="1"/>
</dbReference>
<dbReference type="PANTHER" id="PTHR45663:SF11">
    <property type="entry name" value="GEO12009P1"/>
    <property type="match status" value="1"/>
</dbReference>
<gene>
    <name evidence="2" type="ORF">PILCRDRAFT_10161</name>
</gene>
<dbReference type="Gene3D" id="3.40.30.10">
    <property type="entry name" value="Glutaredoxin"/>
    <property type="match status" value="1"/>
</dbReference>
<dbReference type="GO" id="GO:0015035">
    <property type="term" value="F:protein-disulfide reductase activity"/>
    <property type="evidence" value="ECO:0007669"/>
    <property type="project" value="TreeGrafter"/>
</dbReference>
<dbReference type="STRING" id="765440.A0A0C3B0A5"/>
<dbReference type="Proteomes" id="UP000054166">
    <property type="component" value="Unassembled WGS sequence"/>
</dbReference>
<dbReference type="InterPro" id="IPR013766">
    <property type="entry name" value="Thioredoxin_domain"/>
</dbReference>
<dbReference type="CDD" id="cd02947">
    <property type="entry name" value="TRX_family"/>
    <property type="match status" value="1"/>
</dbReference>
<dbReference type="GO" id="GO:0005737">
    <property type="term" value="C:cytoplasm"/>
    <property type="evidence" value="ECO:0007669"/>
    <property type="project" value="TreeGrafter"/>
</dbReference>
<sequence length="76" mass="8236">MLSPILQQLAEDASVKTGSGSSMDLVTIDIDQQTELGQKYEIRSLPTVIAFKAGQPVDQFIGALNEAGVRQFLEKV</sequence>
<dbReference type="SUPFAM" id="SSF52833">
    <property type="entry name" value="Thioredoxin-like"/>
    <property type="match status" value="1"/>
</dbReference>
<dbReference type="EMBL" id="KN833008">
    <property type="protein sequence ID" value="KIM79668.1"/>
    <property type="molecule type" value="Genomic_DNA"/>
</dbReference>
<reference evidence="3" key="2">
    <citation type="submission" date="2015-01" db="EMBL/GenBank/DDBJ databases">
        <title>Evolutionary Origins and Diversification of the Mycorrhizal Mutualists.</title>
        <authorList>
            <consortium name="DOE Joint Genome Institute"/>
            <consortium name="Mycorrhizal Genomics Consortium"/>
            <person name="Kohler A."/>
            <person name="Kuo A."/>
            <person name="Nagy L.G."/>
            <person name="Floudas D."/>
            <person name="Copeland A."/>
            <person name="Barry K.W."/>
            <person name="Cichocki N."/>
            <person name="Veneault-Fourrey C."/>
            <person name="LaButti K."/>
            <person name="Lindquist E.A."/>
            <person name="Lipzen A."/>
            <person name="Lundell T."/>
            <person name="Morin E."/>
            <person name="Murat C."/>
            <person name="Riley R."/>
            <person name="Ohm R."/>
            <person name="Sun H."/>
            <person name="Tunlid A."/>
            <person name="Henrissat B."/>
            <person name="Grigoriev I.V."/>
            <person name="Hibbett D.S."/>
            <person name="Martin F."/>
        </authorList>
    </citation>
    <scope>NUCLEOTIDE SEQUENCE [LARGE SCALE GENOMIC DNA]</scope>
    <source>
        <strain evidence="3">F 1598</strain>
    </source>
</reference>
<evidence type="ECO:0000259" key="1">
    <source>
        <dbReference type="Pfam" id="PF00085"/>
    </source>
</evidence>
<reference evidence="2 3" key="1">
    <citation type="submission" date="2014-04" db="EMBL/GenBank/DDBJ databases">
        <authorList>
            <consortium name="DOE Joint Genome Institute"/>
            <person name="Kuo A."/>
            <person name="Tarkka M."/>
            <person name="Buscot F."/>
            <person name="Kohler A."/>
            <person name="Nagy L.G."/>
            <person name="Floudas D."/>
            <person name="Copeland A."/>
            <person name="Barry K.W."/>
            <person name="Cichocki N."/>
            <person name="Veneault-Fourrey C."/>
            <person name="LaButti K."/>
            <person name="Lindquist E.A."/>
            <person name="Lipzen A."/>
            <person name="Lundell T."/>
            <person name="Morin E."/>
            <person name="Murat C."/>
            <person name="Sun H."/>
            <person name="Tunlid A."/>
            <person name="Henrissat B."/>
            <person name="Grigoriev I.V."/>
            <person name="Hibbett D.S."/>
            <person name="Martin F."/>
            <person name="Nordberg H.P."/>
            <person name="Cantor M.N."/>
            <person name="Hua S.X."/>
        </authorList>
    </citation>
    <scope>NUCLEOTIDE SEQUENCE [LARGE SCALE GENOMIC DNA]</scope>
    <source>
        <strain evidence="2 3">F 1598</strain>
    </source>
</reference>
<keyword evidence="3" id="KW-1185">Reference proteome</keyword>